<dbReference type="AlphaFoldDB" id="A0ABC8XVA2"/>
<reference evidence="5" key="1">
    <citation type="submission" date="2024-10" db="EMBL/GenBank/DDBJ databases">
        <authorList>
            <person name="Ryan C."/>
        </authorList>
    </citation>
    <scope>NUCLEOTIDE SEQUENCE [LARGE SCALE GENOMIC DNA]</scope>
</reference>
<sequence>MATDPTSSASSIVAQTVTGSHLMEIKGYSSTVQNIGTGAHQKSEFFSAGGYTWYVAYLPNGDCPDDQNHISFFLVHQNTPETPVMADFTLSILDNAGKQVYYKTSRIYSFDGTGAHWGFSRFIEKSTLEKSRWLKDDRFTVRCDVDVTVGFREEGGTATVPTFVTVPPPDYLEHFHNLLLSGEGADVRFVVDDKEFKAHRCILAARSPVFQAQFFGPMQEGAQGLQSAVEITDIKPNVFRNLLSFIYTGSLRERMVLDDIVNMAQYLFVAADKYNVGRLKIMCEECLCRNFDVRTVTTTLALADRHGSPMLKKKSIEFLKRPGVMDVISSEDFEHLMKISPSLAKELFAEFSRK</sequence>
<organism evidence="5 6">
    <name type="scientific">Urochloa decumbens</name>
    <dbReference type="NCBI Taxonomy" id="240449"/>
    <lineage>
        <taxon>Eukaryota</taxon>
        <taxon>Viridiplantae</taxon>
        <taxon>Streptophyta</taxon>
        <taxon>Embryophyta</taxon>
        <taxon>Tracheophyta</taxon>
        <taxon>Spermatophyta</taxon>
        <taxon>Magnoliopsida</taxon>
        <taxon>Liliopsida</taxon>
        <taxon>Poales</taxon>
        <taxon>Poaceae</taxon>
        <taxon>PACMAD clade</taxon>
        <taxon>Panicoideae</taxon>
        <taxon>Panicodae</taxon>
        <taxon>Paniceae</taxon>
        <taxon>Melinidinae</taxon>
        <taxon>Urochloa</taxon>
    </lineage>
</organism>
<comment type="pathway">
    <text evidence="1">Protein modification; protein ubiquitination.</text>
</comment>
<evidence type="ECO:0000259" key="3">
    <source>
        <dbReference type="PROSITE" id="PS50097"/>
    </source>
</evidence>
<dbReference type="Proteomes" id="UP001497457">
    <property type="component" value="Chromosome 15b"/>
</dbReference>
<dbReference type="InterPro" id="IPR011333">
    <property type="entry name" value="SKP1/BTB/POZ_sf"/>
</dbReference>
<dbReference type="InterPro" id="IPR002083">
    <property type="entry name" value="MATH/TRAF_dom"/>
</dbReference>
<proteinExistence type="inferred from homology"/>
<dbReference type="PROSITE" id="PS50097">
    <property type="entry name" value="BTB"/>
    <property type="match status" value="1"/>
</dbReference>
<dbReference type="CDD" id="cd00121">
    <property type="entry name" value="MATH"/>
    <property type="match status" value="1"/>
</dbReference>
<accession>A0ABC8XVA2</accession>
<comment type="similarity">
    <text evidence="2">Belongs to the Tdpoz family.</text>
</comment>
<evidence type="ECO:0000256" key="1">
    <source>
        <dbReference type="ARBA" id="ARBA00004906"/>
    </source>
</evidence>
<feature type="domain" description="MATH" evidence="4">
    <location>
        <begin position="18"/>
        <end position="145"/>
    </location>
</feature>
<evidence type="ECO:0000256" key="2">
    <source>
        <dbReference type="ARBA" id="ARBA00010846"/>
    </source>
</evidence>
<name>A0ABC8XVA2_9POAL</name>
<dbReference type="Gene3D" id="2.60.210.10">
    <property type="entry name" value="Apoptosis, Tumor Necrosis Factor Receptor Associated Protein 2, Chain A"/>
    <property type="match status" value="1"/>
</dbReference>
<feature type="domain" description="BTB" evidence="3">
    <location>
        <begin position="185"/>
        <end position="255"/>
    </location>
</feature>
<evidence type="ECO:0000313" key="5">
    <source>
        <dbReference type="EMBL" id="CAL4933535.1"/>
    </source>
</evidence>
<dbReference type="InterPro" id="IPR045005">
    <property type="entry name" value="BPM1-6"/>
</dbReference>
<gene>
    <name evidence="5" type="ORF">URODEC1_LOCUS28187</name>
</gene>
<dbReference type="EMBL" id="OZ075125">
    <property type="protein sequence ID" value="CAL4933535.1"/>
    <property type="molecule type" value="Genomic_DNA"/>
</dbReference>
<dbReference type="Pfam" id="PF00651">
    <property type="entry name" value="BTB"/>
    <property type="match status" value="1"/>
</dbReference>
<dbReference type="Gene3D" id="1.25.40.420">
    <property type="match status" value="1"/>
</dbReference>
<dbReference type="PANTHER" id="PTHR26379">
    <property type="entry name" value="BTB/POZ AND MATH DOMAIN-CONTAINING PROTEIN 1"/>
    <property type="match status" value="1"/>
</dbReference>
<dbReference type="InterPro" id="IPR056423">
    <property type="entry name" value="BACK_BPM_SPOP"/>
</dbReference>
<dbReference type="PROSITE" id="PS50144">
    <property type="entry name" value="MATH"/>
    <property type="match status" value="1"/>
</dbReference>
<evidence type="ECO:0000313" key="6">
    <source>
        <dbReference type="Proteomes" id="UP001497457"/>
    </source>
</evidence>
<evidence type="ECO:0000259" key="4">
    <source>
        <dbReference type="PROSITE" id="PS50144"/>
    </source>
</evidence>
<dbReference type="InterPro" id="IPR008974">
    <property type="entry name" value="TRAF-like"/>
</dbReference>
<dbReference type="SMART" id="SM00225">
    <property type="entry name" value="BTB"/>
    <property type="match status" value="1"/>
</dbReference>
<dbReference type="Pfam" id="PF22486">
    <property type="entry name" value="MATH_2"/>
    <property type="match status" value="1"/>
</dbReference>
<dbReference type="Gene3D" id="3.30.710.10">
    <property type="entry name" value="Potassium Channel Kv1.1, Chain A"/>
    <property type="match status" value="1"/>
</dbReference>
<dbReference type="Pfam" id="PF24570">
    <property type="entry name" value="BACK_BPM_SPOP"/>
    <property type="match status" value="1"/>
</dbReference>
<dbReference type="SMART" id="SM00061">
    <property type="entry name" value="MATH"/>
    <property type="match status" value="1"/>
</dbReference>
<dbReference type="SUPFAM" id="SSF54695">
    <property type="entry name" value="POZ domain"/>
    <property type="match status" value="1"/>
</dbReference>
<dbReference type="InterPro" id="IPR000210">
    <property type="entry name" value="BTB/POZ_dom"/>
</dbReference>
<dbReference type="PANTHER" id="PTHR26379:SF403">
    <property type="entry name" value="SPECKLE-TYPE POZ PROTEIN"/>
    <property type="match status" value="1"/>
</dbReference>
<dbReference type="SUPFAM" id="SSF49599">
    <property type="entry name" value="TRAF domain-like"/>
    <property type="match status" value="1"/>
</dbReference>
<keyword evidence="6" id="KW-1185">Reference proteome</keyword>
<protein>
    <submittedName>
        <fullName evidence="5">Uncharacterized protein</fullName>
    </submittedName>
</protein>